<dbReference type="SUPFAM" id="SSF52540">
    <property type="entry name" value="P-loop containing nucleoside triphosphate hydrolases"/>
    <property type="match status" value="1"/>
</dbReference>
<dbReference type="Pfam" id="PF14559">
    <property type="entry name" value="TPR_19"/>
    <property type="match status" value="1"/>
</dbReference>
<dbReference type="Gene3D" id="1.25.40.10">
    <property type="entry name" value="Tetratricopeptide repeat domain"/>
    <property type="match status" value="3"/>
</dbReference>
<dbReference type="Pfam" id="PF13469">
    <property type="entry name" value="Sulfotransfer_3"/>
    <property type="match status" value="1"/>
</dbReference>
<reference evidence="3 4" key="1">
    <citation type="submission" date="2024-05" db="EMBL/GenBank/DDBJ databases">
        <authorList>
            <person name="Liu Q."/>
            <person name="Xin Y.-H."/>
        </authorList>
    </citation>
    <scope>NUCLEOTIDE SEQUENCE [LARGE SCALE GENOMIC DNA]</scope>
    <source>
        <strain evidence="3 4">CGMCC 1.10181</strain>
    </source>
</reference>
<organism evidence="3 4">
    <name type="scientific">Sphingomonas oligophenolica</name>
    <dbReference type="NCBI Taxonomy" id="301154"/>
    <lineage>
        <taxon>Bacteria</taxon>
        <taxon>Pseudomonadati</taxon>
        <taxon>Pseudomonadota</taxon>
        <taxon>Alphaproteobacteria</taxon>
        <taxon>Sphingomonadales</taxon>
        <taxon>Sphingomonadaceae</taxon>
        <taxon>Sphingomonas</taxon>
    </lineage>
</organism>
<dbReference type="SMART" id="SM00028">
    <property type="entry name" value="TPR"/>
    <property type="match status" value="4"/>
</dbReference>
<dbReference type="Gene3D" id="3.40.50.300">
    <property type="entry name" value="P-loop containing nucleotide triphosphate hydrolases"/>
    <property type="match status" value="1"/>
</dbReference>
<dbReference type="SUPFAM" id="SSF48452">
    <property type="entry name" value="TPR-like"/>
    <property type="match status" value="1"/>
</dbReference>
<keyword evidence="2" id="KW-0802">TPR repeat</keyword>
<protein>
    <submittedName>
        <fullName evidence="3">Sulfotransferase</fullName>
    </submittedName>
</protein>
<evidence type="ECO:0000313" key="4">
    <source>
        <dbReference type="Proteomes" id="UP001419910"/>
    </source>
</evidence>
<keyword evidence="1" id="KW-0808">Transferase</keyword>
<proteinExistence type="predicted"/>
<evidence type="ECO:0000313" key="3">
    <source>
        <dbReference type="EMBL" id="MEN2788066.1"/>
    </source>
</evidence>
<accession>A0ABU9XWZ0</accession>
<dbReference type="RefSeq" id="WP_343887637.1">
    <property type="nucleotide sequence ID" value="NZ_BAAAEH010000005.1"/>
</dbReference>
<feature type="repeat" description="TPR" evidence="2">
    <location>
        <begin position="48"/>
        <end position="81"/>
    </location>
</feature>
<dbReference type="InterPro" id="IPR011990">
    <property type="entry name" value="TPR-like_helical_dom_sf"/>
</dbReference>
<dbReference type="InterPro" id="IPR026634">
    <property type="entry name" value="TPST-like"/>
</dbReference>
<sequence length="644" mass="72478">MNIAAGTDADSDDRDALLQEARRLRSQQRIPDALAILARLQALHPGFSRQYQERGHCHILRQDAAAAIDALREAVRLNPTLPASWDMLEQLYRMLGDTAQAAKAAQHLASLRELPQEIVVANSLFVDGDLSPAEEVIREYLRKDGDNVGAVRLLARIRQECDALGEAEALLKSVLEQAPDYNAARLDYAMVLLQQQKHREAQQEAEHLLEHDPDNREYLKQYCAACVGLGDYEPVIDLYERLLVSPPLQVTEVADLRLWRANALKIIGRQQEAIADYRASLAARPDYAVVWFSLANLKTYRFTEDEIAHLRAAESRSATMQAMDRIYLCFALGKALEDRGKYASSWHYYERGNALRRAAGRYCPGVAESCALRLKQTFTAEFFAARAGWGADDPAPVFILGLPRSGSTLLEQILASHSSVEGTQELTEISRYAGELSGSDPDCGLPVHHEALQRLTAADARALGERFLAETRIYRRLGKPFFIDKMPNNFWHIGLIHLILPRATIIDVRREPMACCFGNLKQLFGTTNQEFAYGVEDIARHYRLYLDLMRHWDEALPGRVLRVQYEDVVEDIEGNVRRVLEHCGLPFESACLSFHETRRSVRTPSSEQVRQPIGREGLAQWQCYAAWLAPLRDALGDALTGYGA</sequence>
<evidence type="ECO:0000256" key="1">
    <source>
        <dbReference type="ARBA" id="ARBA00022679"/>
    </source>
</evidence>
<dbReference type="PANTHER" id="PTHR12788">
    <property type="entry name" value="PROTEIN-TYROSINE SULFOTRANSFERASE 2"/>
    <property type="match status" value="1"/>
</dbReference>
<dbReference type="InterPro" id="IPR027417">
    <property type="entry name" value="P-loop_NTPase"/>
</dbReference>
<name>A0ABU9XWZ0_9SPHN</name>
<dbReference type="Proteomes" id="UP001419910">
    <property type="component" value="Unassembled WGS sequence"/>
</dbReference>
<gene>
    <name evidence="3" type="ORF">ABC974_00355</name>
</gene>
<dbReference type="PANTHER" id="PTHR12788:SF10">
    <property type="entry name" value="PROTEIN-TYROSINE SULFOTRANSFERASE"/>
    <property type="match status" value="1"/>
</dbReference>
<dbReference type="EMBL" id="JBDIME010000001">
    <property type="protein sequence ID" value="MEN2788066.1"/>
    <property type="molecule type" value="Genomic_DNA"/>
</dbReference>
<dbReference type="InterPro" id="IPR019734">
    <property type="entry name" value="TPR_rpt"/>
</dbReference>
<keyword evidence="4" id="KW-1185">Reference proteome</keyword>
<comment type="caution">
    <text evidence="3">The sequence shown here is derived from an EMBL/GenBank/DDBJ whole genome shotgun (WGS) entry which is preliminary data.</text>
</comment>
<dbReference type="PROSITE" id="PS50005">
    <property type="entry name" value="TPR"/>
    <property type="match status" value="1"/>
</dbReference>
<evidence type="ECO:0000256" key="2">
    <source>
        <dbReference type="PROSITE-ProRule" id="PRU00339"/>
    </source>
</evidence>